<sequence>MIKRRSNKKNFRRKVDEDDEVESIPKKEIVSQSNINTTTITTTITTANNNNNNNNNKSSTSKSASQDFNRSKINVIQGTNDKIKSSSKQVALSFHHDEDEGDVFVVKKSVESQKMAKLFKQGPEKAKNTSASHKSSNKLSGKKNVHHNLSFTSKEKTVHPSDLIVKAKFSSDIPDAATIHALKKQRELKRQYGSDYIPVDDTVRYTKTEDSTDKSSQATSRLVREDDNDKSDPEDDYRQLSFSNIKNTNSFPDTTEIDHVDEEDEEVSRWEQEQIKKGSAALQATPASSQWTNQQNTTSNNSNATIPNAVSQSIAIPTVPPTQTTVSIEDFRLKMKNRLQAATEELQAHQREMDRVTTYHQESQANVTSLEQQSADACNRFTFFQDIRQYVNDLLECLNEKITTIQDCEETLQSLLKEKASRVVSRRTNDVKDEDDEYLGKTDNVESNVDEFGRDRKMFTNSAKQKRKEDRIARRNNRKRLAEKNNSEGLSTDDEIPESEETRIATEIEKVKQEGDKVFDDVVDDFHDIRKIMKQFERWKFSFSESYKDAYIPLCLPKLFSPFIRLQLLRWNIFELNTIDFENLPWFEQLMLYGSQSTDTELDPNDEDLLLLPNIVETVVLPKLKWMIEDVWDPLSNKQTQILISLMKRLFEEYPTVSADRKPTQEICSAAVKRMKRCLDNEMYIPLYHKKTFTTFPDATLFAKRQLWRCIKLYRNVFQWYGIIATNTLEEIAIDGLLNRYIILGMRNSLDYPGCVKQSSEIVESLPSGLFEEGSLVQLAVFSRFLVNLADNLNSQMKDARGSAQSTNRQCVVRIRELLKRMKEDGEASRMLTCS</sequence>
<evidence type="ECO:0000256" key="3">
    <source>
        <dbReference type="ARBA" id="ARBA00023242"/>
    </source>
</evidence>
<evidence type="ECO:0000256" key="2">
    <source>
        <dbReference type="ARBA" id="ARBA00010801"/>
    </source>
</evidence>
<dbReference type="InParanoid" id="B3RX32"/>
<reference evidence="7 8" key="1">
    <citation type="journal article" date="2008" name="Nature">
        <title>The Trichoplax genome and the nature of placozoans.</title>
        <authorList>
            <person name="Srivastava M."/>
            <person name="Begovic E."/>
            <person name="Chapman J."/>
            <person name="Putnam N.H."/>
            <person name="Hellsten U."/>
            <person name="Kawashima T."/>
            <person name="Kuo A."/>
            <person name="Mitros T."/>
            <person name="Salamov A."/>
            <person name="Carpenter M.L."/>
            <person name="Signorovitch A.Y."/>
            <person name="Moreno M.A."/>
            <person name="Kamm K."/>
            <person name="Grimwood J."/>
            <person name="Schmutz J."/>
            <person name="Shapiro H."/>
            <person name="Grigoriev I.V."/>
            <person name="Buss L.W."/>
            <person name="Schierwater B."/>
            <person name="Dellaporta S.L."/>
            <person name="Rokhsar D.S."/>
        </authorList>
    </citation>
    <scope>NUCLEOTIDE SEQUENCE [LARGE SCALE GENOMIC DNA]</scope>
    <source>
        <strain evidence="7 8">Grell-BS-1999</strain>
    </source>
</reference>
<name>B3RX32_TRIAD</name>
<gene>
    <name evidence="7" type="ORF">TRIADDRAFT_56977</name>
</gene>
<dbReference type="KEGG" id="tad:TRIADDRAFT_56977"/>
<comment type="subcellular location">
    <subcellularLocation>
        <location evidence="1">Nucleus</location>
    </subcellularLocation>
</comment>
<keyword evidence="3" id="KW-0539">Nucleus</keyword>
<feature type="region of interest" description="Disordered" evidence="5">
    <location>
        <begin position="452"/>
        <end position="498"/>
    </location>
</feature>
<dbReference type="OMA" id="NDEMVEQ"/>
<evidence type="ECO:0000313" key="7">
    <source>
        <dbReference type="EMBL" id="EDV24801.1"/>
    </source>
</evidence>
<feature type="region of interest" description="Disordered" evidence="5">
    <location>
        <begin position="1"/>
        <end position="68"/>
    </location>
</feature>
<feature type="compositionally biased region" description="Basic and acidic residues" evidence="5">
    <location>
        <begin position="222"/>
        <end position="231"/>
    </location>
</feature>
<dbReference type="RefSeq" id="XP_002112691.1">
    <property type="nucleotide sequence ID" value="XM_002112655.1"/>
</dbReference>
<accession>B3RX32</accession>
<evidence type="ECO:0000259" key="6">
    <source>
        <dbReference type="Pfam" id="PF07842"/>
    </source>
</evidence>
<keyword evidence="8" id="KW-1185">Reference proteome</keyword>
<dbReference type="GO" id="GO:0000398">
    <property type="term" value="P:mRNA splicing, via spliceosome"/>
    <property type="evidence" value="ECO:0007669"/>
    <property type="project" value="InterPro"/>
</dbReference>
<feature type="compositionally biased region" description="Basic residues" evidence="5">
    <location>
        <begin position="1"/>
        <end position="12"/>
    </location>
</feature>
<feature type="domain" description="GCF C-terminal" evidence="6">
    <location>
        <begin position="530"/>
        <end position="741"/>
    </location>
</feature>
<protein>
    <recommendedName>
        <fullName evidence="6">GCF C-terminal domain-containing protein</fullName>
    </recommendedName>
</protein>
<evidence type="ECO:0000256" key="5">
    <source>
        <dbReference type="SAM" id="MobiDB-lite"/>
    </source>
</evidence>
<dbReference type="InterPro" id="IPR012890">
    <property type="entry name" value="GCFC2-like"/>
</dbReference>
<comment type="similarity">
    <text evidence="2">Belongs to the GCF family.</text>
</comment>
<keyword evidence="4" id="KW-0175">Coiled coil</keyword>
<dbReference type="PhylomeDB" id="B3RX32"/>
<evidence type="ECO:0000256" key="1">
    <source>
        <dbReference type="ARBA" id="ARBA00004123"/>
    </source>
</evidence>
<dbReference type="InterPro" id="IPR022783">
    <property type="entry name" value="GCFC_dom"/>
</dbReference>
<dbReference type="HOGENOM" id="CLU_010846_3_0_1"/>
<dbReference type="Proteomes" id="UP000009022">
    <property type="component" value="Unassembled WGS sequence"/>
</dbReference>
<dbReference type="STRING" id="10228.B3RX32"/>
<proteinExistence type="inferred from homology"/>
<feature type="compositionally biased region" description="Low complexity" evidence="5">
    <location>
        <begin position="33"/>
        <end position="65"/>
    </location>
</feature>
<dbReference type="PANTHER" id="PTHR12214">
    <property type="entry name" value="GC-RICH SEQUENCE DNA-BINDING FACTOR"/>
    <property type="match status" value="1"/>
</dbReference>
<dbReference type="eggNOG" id="KOG2136">
    <property type="taxonomic scope" value="Eukaryota"/>
</dbReference>
<feature type="compositionally biased region" description="Polar residues" evidence="5">
    <location>
        <begin position="240"/>
        <end position="252"/>
    </location>
</feature>
<dbReference type="CTD" id="6754339"/>
<dbReference type="FunCoup" id="B3RX32">
    <property type="interactions" value="2283"/>
</dbReference>
<dbReference type="EMBL" id="DS985245">
    <property type="protein sequence ID" value="EDV24801.1"/>
    <property type="molecule type" value="Genomic_DNA"/>
</dbReference>
<feature type="compositionally biased region" description="Low complexity" evidence="5">
    <location>
        <begin position="288"/>
        <end position="303"/>
    </location>
</feature>
<dbReference type="OrthoDB" id="429427at2759"/>
<dbReference type="GO" id="GO:0005634">
    <property type="term" value="C:nucleus"/>
    <property type="evidence" value="ECO:0000318"/>
    <property type="project" value="GO_Central"/>
</dbReference>
<dbReference type="PANTHER" id="PTHR12214:SF0">
    <property type="entry name" value="LD29489P"/>
    <property type="match status" value="1"/>
</dbReference>
<dbReference type="GO" id="GO:0003677">
    <property type="term" value="F:DNA binding"/>
    <property type="evidence" value="ECO:0007669"/>
    <property type="project" value="InterPro"/>
</dbReference>
<feature type="region of interest" description="Disordered" evidence="5">
    <location>
        <begin position="207"/>
        <end position="305"/>
    </location>
</feature>
<evidence type="ECO:0000313" key="8">
    <source>
        <dbReference type="Proteomes" id="UP000009022"/>
    </source>
</evidence>
<dbReference type="AlphaFoldDB" id="B3RX32"/>
<dbReference type="GeneID" id="6754339"/>
<feature type="compositionally biased region" description="Basic and acidic residues" evidence="5">
    <location>
        <begin position="267"/>
        <end position="276"/>
    </location>
</feature>
<evidence type="ECO:0000256" key="4">
    <source>
        <dbReference type="SAM" id="Coils"/>
    </source>
</evidence>
<feature type="compositionally biased region" description="Polar residues" evidence="5">
    <location>
        <begin position="128"/>
        <end position="139"/>
    </location>
</feature>
<feature type="coiled-coil region" evidence="4">
    <location>
        <begin position="332"/>
        <end position="359"/>
    </location>
</feature>
<feature type="region of interest" description="Disordered" evidence="5">
    <location>
        <begin position="120"/>
        <end position="143"/>
    </location>
</feature>
<organism evidence="7 8">
    <name type="scientific">Trichoplax adhaerens</name>
    <name type="common">Trichoplax reptans</name>
    <dbReference type="NCBI Taxonomy" id="10228"/>
    <lineage>
        <taxon>Eukaryota</taxon>
        <taxon>Metazoa</taxon>
        <taxon>Placozoa</taxon>
        <taxon>Uniplacotomia</taxon>
        <taxon>Trichoplacea</taxon>
        <taxon>Trichoplacidae</taxon>
        <taxon>Trichoplax</taxon>
    </lineage>
</organism>
<dbReference type="Pfam" id="PF07842">
    <property type="entry name" value="GCFC"/>
    <property type="match status" value="1"/>
</dbReference>